<feature type="coiled-coil region" evidence="1">
    <location>
        <begin position="122"/>
        <end position="149"/>
    </location>
</feature>
<feature type="domain" description="Spermatogenesis-associated protein 20-like TRX" evidence="2">
    <location>
        <begin position="2"/>
        <end position="150"/>
    </location>
</feature>
<dbReference type="SUPFAM" id="SSF48208">
    <property type="entry name" value="Six-hairpin glycosidases"/>
    <property type="match status" value="1"/>
</dbReference>
<sequence length="652" mass="73797">MMHADNPVDWYPWGEEAFERARREDKPVFLSIGYSTCHWCHVMERESFSDPEVASELNRTFVCIKVDREERPDIDATYMMFCQLANGSGGWPLNVVLTPSGKPLFALTYIPRVSRRGQMGIIDFARAVRELWQERRDELEGRADEILKELRSRAPSGGGDIDPYVIQRAAEALAISYDEVNGGFGSAPKFPTPHNLMFLVLNYFRTGDANSLRMARETLRTIRWRGIFDQVGHGFHRYSTDQAWVIPHFEKMLYDQAMLMMAYSWAYWASGDNDLKETIYEVDGFLQREMKGPGYYFTAIDADSEGQEGKFYTWSSAELKSILGSEYADFASTFSVREEGNYLEEATGRNTGRNILFSLSPLQRDGRIEGWRRKLLEAREKRVRPATDDKALTDNNALLAAAYLMAFRATSDTVFRDRGLEIISAIDRYMVKGGVLMHSYRDGEASVPAFLDDYAYLSLALLMAYESTMETAFLDRLVRTVEEMNGLFWDSNGGGFFRSREGQGNLVRMKEAYDGAVPSGNSVASYVLAALYSLTGREEYADMASRALGCFRAEIERGPEYHCFALMALDLLRSRTYCAVISSTGGGWEELHRKLFNAFRPNLFVLLHSGQVDLPKTETIPVSDRPLVYLCTSTECMQPTASAEAVLHACTP</sequence>
<dbReference type="GO" id="GO:0005975">
    <property type="term" value="P:carbohydrate metabolic process"/>
    <property type="evidence" value="ECO:0007669"/>
    <property type="project" value="InterPro"/>
</dbReference>
<reference evidence="3" key="1">
    <citation type="journal article" date="2014" name="Int. J. Syst. Evol. Microbiol.">
        <title>Complete genome sequence of Corynebacterium casei LMG S-19264T (=DSM 44701T), isolated from a smear-ripened cheese.</title>
        <authorList>
            <consortium name="US DOE Joint Genome Institute (JGI-PGF)"/>
            <person name="Walter F."/>
            <person name="Albersmeier A."/>
            <person name="Kalinowski J."/>
            <person name="Ruckert C."/>
        </authorList>
    </citation>
    <scope>NUCLEOTIDE SEQUENCE</scope>
    <source>
        <strain evidence="3">JCM 13583</strain>
    </source>
</reference>
<evidence type="ECO:0000313" key="3">
    <source>
        <dbReference type="EMBL" id="GGM75332.1"/>
    </source>
</evidence>
<dbReference type="InterPro" id="IPR036249">
    <property type="entry name" value="Thioredoxin-like_sf"/>
</dbReference>
<organism evidence="3 4">
    <name type="scientific">Thermogymnomonas acidicola</name>
    <dbReference type="NCBI Taxonomy" id="399579"/>
    <lineage>
        <taxon>Archaea</taxon>
        <taxon>Methanobacteriati</taxon>
        <taxon>Thermoplasmatota</taxon>
        <taxon>Thermoplasmata</taxon>
        <taxon>Thermoplasmatales</taxon>
        <taxon>Thermogymnomonas</taxon>
    </lineage>
</organism>
<dbReference type="InterPro" id="IPR012341">
    <property type="entry name" value="6hp_glycosidase-like_sf"/>
</dbReference>
<dbReference type="Proteomes" id="UP000632195">
    <property type="component" value="Unassembled WGS sequence"/>
</dbReference>
<dbReference type="InterPro" id="IPR004879">
    <property type="entry name" value="Ssp411-like_TRX"/>
</dbReference>
<evidence type="ECO:0000259" key="2">
    <source>
        <dbReference type="Pfam" id="PF03190"/>
    </source>
</evidence>
<dbReference type="Gene3D" id="1.50.10.20">
    <property type="match status" value="1"/>
</dbReference>
<proteinExistence type="predicted"/>
<name>A0AA37BRM3_9ARCH</name>
<accession>A0AA37BRM3</accession>
<dbReference type="AlphaFoldDB" id="A0AA37BRM3"/>
<keyword evidence="1" id="KW-0175">Coiled coil</keyword>
<dbReference type="CDD" id="cd02955">
    <property type="entry name" value="SSP411"/>
    <property type="match status" value="1"/>
</dbReference>
<reference evidence="3" key="2">
    <citation type="submission" date="2022-09" db="EMBL/GenBank/DDBJ databases">
        <authorList>
            <person name="Sun Q."/>
            <person name="Ohkuma M."/>
        </authorList>
    </citation>
    <scope>NUCLEOTIDE SEQUENCE</scope>
    <source>
        <strain evidence="3">JCM 13583</strain>
    </source>
</reference>
<comment type="caution">
    <text evidence="3">The sequence shown here is derived from an EMBL/GenBank/DDBJ whole genome shotgun (WGS) entry which is preliminary data.</text>
</comment>
<protein>
    <recommendedName>
        <fullName evidence="2">Spermatogenesis-associated protein 20-like TRX domain-containing protein</fullName>
    </recommendedName>
</protein>
<dbReference type="Gene3D" id="1.50.10.10">
    <property type="match status" value="1"/>
</dbReference>
<keyword evidence="4" id="KW-1185">Reference proteome</keyword>
<dbReference type="Pfam" id="PF03190">
    <property type="entry name" value="Thioredox_DsbH"/>
    <property type="match status" value="1"/>
</dbReference>
<dbReference type="PANTHER" id="PTHR42899">
    <property type="entry name" value="SPERMATOGENESIS-ASSOCIATED PROTEIN 20"/>
    <property type="match status" value="1"/>
</dbReference>
<dbReference type="InterPro" id="IPR024705">
    <property type="entry name" value="Ssp411"/>
</dbReference>
<dbReference type="EMBL" id="BMNY01000001">
    <property type="protein sequence ID" value="GGM75332.1"/>
    <property type="molecule type" value="Genomic_DNA"/>
</dbReference>
<dbReference type="PIRSF" id="PIRSF006402">
    <property type="entry name" value="UCP006402_thioredoxin"/>
    <property type="match status" value="1"/>
</dbReference>
<evidence type="ECO:0000313" key="4">
    <source>
        <dbReference type="Proteomes" id="UP000632195"/>
    </source>
</evidence>
<gene>
    <name evidence="3" type="ORF">GCM10007108_11590</name>
</gene>
<dbReference type="PANTHER" id="PTHR42899:SF1">
    <property type="entry name" value="SPERMATOGENESIS-ASSOCIATED PROTEIN 20"/>
    <property type="match status" value="1"/>
</dbReference>
<dbReference type="InterPro" id="IPR008928">
    <property type="entry name" value="6-hairpin_glycosidase_sf"/>
</dbReference>
<evidence type="ECO:0000256" key="1">
    <source>
        <dbReference type="SAM" id="Coils"/>
    </source>
</evidence>
<dbReference type="SUPFAM" id="SSF52833">
    <property type="entry name" value="Thioredoxin-like"/>
    <property type="match status" value="1"/>
</dbReference>
<dbReference type="Gene3D" id="3.40.30.10">
    <property type="entry name" value="Glutaredoxin"/>
    <property type="match status" value="1"/>
</dbReference>